<feature type="domain" description="Ketopantoate reductase N-terminal" evidence="4">
    <location>
        <begin position="3"/>
        <end position="140"/>
    </location>
</feature>
<dbReference type="Pfam" id="PF02558">
    <property type="entry name" value="ApbA"/>
    <property type="match status" value="1"/>
</dbReference>
<dbReference type="InterPro" id="IPR013328">
    <property type="entry name" value="6PGD_dom2"/>
</dbReference>
<accession>A0A1W1BS45</accession>
<dbReference type="SUPFAM" id="SSF48179">
    <property type="entry name" value="6-phosphogluconate dehydrogenase C-terminal domain-like"/>
    <property type="match status" value="1"/>
</dbReference>
<dbReference type="Pfam" id="PF08546">
    <property type="entry name" value="ApbA_C"/>
    <property type="match status" value="1"/>
</dbReference>
<dbReference type="GO" id="GO:0015940">
    <property type="term" value="P:pantothenate biosynthetic process"/>
    <property type="evidence" value="ECO:0007669"/>
    <property type="project" value="InterPro"/>
</dbReference>
<name>A0A1W1BS45_9ZZZZ</name>
<evidence type="ECO:0000313" key="6">
    <source>
        <dbReference type="EMBL" id="SFV56305.1"/>
    </source>
</evidence>
<keyword evidence="3 6" id="KW-0560">Oxidoreductase</keyword>
<dbReference type="InterPro" id="IPR051402">
    <property type="entry name" value="KPR-Related"/>
</dbReference>
<dbReference type="GO" id="GO:0005737">
    <property type="term" value="C:cytoplasm"/>
    <property type="evidence" value="ECO:0007669"/>
    <property type="project" value="TreeGrafter"/>
</dbReference>
<organism evidence="6">
    <name type="scientific">hydrothermal vent metagenome</name>
    <dbReference type="NCBI Taxonomy" id="652676"/>
    <lineage>
        <taxon>unclassified sequences</taxon>
        <taxon>metagenomes</taxon>
        <taxon>ecological metagenomes</taxon>
    </lineage>
</organism>
<dbReference type="Gene3D" id="3.40.50.720">
    <property type="entry name" value="NAD(P)-binding Rossmann-like Domain"/>
    <property type="match status" value="1"/>
</dbReference>
<dbReference type="InterPro" id="IPR013332">
    <property type="entry name" value="KPR_N"/>
</dbReference>
<evidence type="ECO:0000259" key="5">
    <source>
        <dbReference type="Pfam" id="PF08546"/>
    </source>
</evidence>
<dbReference type="Gene3D" id="1.10.1040.10">
    <property type="entry name" value="N-(1-d-carboxylethyl)-l-norvaline Dehydrogenase, domain 2"/>
    <property type="match status" value="1"/>
</dbReference>
<dbReference type="InterPro" id="IPR013752">
    <property type="entry name" value="KPA_reductase"/>
</dbReference>
<dbReference type="EMBL" id="FPHH01000038">
    <property type="protein sequence ID" value="SFV56305.1"/>
    <property type="molecule type" value="Genomic_DNA"/>
</dbReference>
<protein>
    <submittedName>
        <fullName evidence="6">2-dehydropantoate 2-reductase</fullName>
        <ecNumber evidence="6">1.1.1.169</ecNumber>
    </submittedName>
</protein>
<proteinExistence type="inferred from homology"/>
<evidence type="ECO:0000256" key="2">
    <source>
        <dbReference type="ARBA" id="ARBA00022857"/>
    </source>
</evidence>
<evidence type="ECO:0000259" key="4">
    <source>
        <dbReference type="Pfam" id="PF02558"/>
    </source>
</evidence>
<dbReference type="PANTHER" id="PTHR21708">
    <property type="entry name" value="PROBABLE 2-DEHYDROPANTOATE 2-REDUCTASE"/>
    <property type="match status" value="1"/>
</dbReference>
<feature type="domain" description="Ketopantoate reductase C-terminal" evidence="5">
    <location>
        <begin position="173"/>
        <end position="270"/>
    </location>
</feature>
<dbReference type="InterPro" id="IPR036291">
    <property type="entry name" value="NAD(P)-bd_dom_sf"/>
</dbReference>
<dbReference type="EC" id="1.1.1.169" evidence="6"/>
<dbReference type="SUPFAM" id="SSF51735">
    <property type="entry name" value="NAD(P)-binding Rossmann-fold domains"/>
    <property type="match status" value="1"/>
</dbReference>
<dbReference type="PANTHER" id="PTHR21708:SF26">
    <property type="entry name" value="2-DEHYDROPANTOATE 2-REDUCTASE"/>
    <property type="match status" value="1"/>
</dbReference>
<keyword evidence="2" id="KW-0521">NADP</keyword>
<dbReference type="GO" id="GO:0008677">
    <property type="term" value="F:2-dehydropantoate 2-reductase activity"/>
    <property type="evidence" value="ECO:0007669"/>
    <property type="project" value="UniProtKB-EC"/>
</dbReference>
<dbReference type="InterPro" id="IPR008927">
    <property type="entry name" value="6-PGluconate_DH-like_C_sf"/>
</dbReference>
<gene>
    <name evidence="6" type="ORF">MNB_SM-5-1237</name>
</gene>
<evidence type="ECO:0000256" key="1">
    <source>
        <dbReference type="ARBA" id="ARBA00007870"/>
    </source>
</evidence>
<sequence length="287" mass="31840">MRIAIVGLGGVGGYLAAMFAKSGCDVVGFARGAHLEAIQKDGITIIEDATEWRVPLHAMNLDAAEGYFDVVMFCVKSYDLDDAYAKMAKHIDKNSILLSFSNGVDNAKRLRTLSNAIVLESCVYILAHIEKAGVIRKKGKVFAAVFGGDNTEAVQKVATLFEKAGLRYKTPDDITTAIWKKYIFIAAFATLTSYYDTTIGAIYEEHYEEAKRLLEEIAVFAKEKEGVNIDDEVQKALDTASKVPYDSSTSMHLDFQNGKRVELESLSGYVKKPLMQKFYQELKGRKN</sequence>
<comment type="similarity">
    <text evidence="1">Belongs to the ketopantoate reductase family.</text>
</comment>
<reference evidence="6" key="1">
    <citation type="submission" date="2016-10" db="EMBL/GenBank/DDBJ databases">
        <authorList>
            <person name="de Groot N.N."/>
        </authorList>
    </citation>
    <scope>NUCLEOTIDE SEQUENCE</scope>
</reference>
<dbReference type="AlphaFoldDB" id="A0A1W1BS45"/>
<evidence type="ECO:0000256" key="3">
    <source>
        <dbReference type="ARBA" id="ARBA00023002"/>
    </source>
</evidence>
<dbReference type="NCBIfam" id="TIGR00745">
    <property type="entry name" value="apbA_panE"/>
    <property type="match status" value="1"/>
</dbReference>
<dbReference type="InterPro" id="IPR003710">
    <property type="entry name" value="ApbA"/>
</dbReference>